<gene>
    <name evidence="1" type="ORF">GP486_000045</name>
</gene>
<name>A0A9P8LJL8_9PEZI</name>
<accession>A0A9P8LJL8</accession>
<proteinExistence type="predicted"/>
<dbReference type="AlphaFoldDB" id="A0A9P8LJL8"/>
<comment type="caution">
    <text evidence="1">The sequence shown here is derived from an EMBL/GenBank/DDBJ whole genome shotgun (WGS) entry which is preliminary data.</text>
</comment>
<organism evidence="1 2">
    <name type="scientific">Trichoglossum hirsutum</name>
    <dbReference type="NCBI Taxonomy" id="265104"/>
    <lineage>
        <taxon>Eukaryota</taxon>
        <taxon>Fungi</taxon>
        <taxon>Dikarya</taxon>
        <taxon>Ascomycota</taxon>
        <taxon>Pezizomycotina</taxon>
        <taxon>Geoglossomycetes</taxon>
        <taxon>Geoglossales</taxon>
        <taxon>Geoglossaceae</taxon>
        <taxon>Trichoglossum</taxon>
    </lineage>
</organism>
<evidence type="ECO:0000313" key="1">
    <source>
        <dbReference type="EMBL" id="KAH0569228.1"/>
    </source>
</evidence>
<dbReference type="EMBL" id="JAGHQM010000002">
    <property type="protein sequence ID" value="KAH0569228.1"/>
    <property type="molecule type" value="Genomic_DNA"/>
</dbReference>
<dbReference type="Proteomes" id="UP000750711">
    <property type="component" value="Unassembled WGS sequence"/>
</dbReference>
<evidence type="ECO:0000313" key="2">
    <source>
        <dbReference type="Proteomes" id="UP000750711"/>
    </source>
</evidence>
<sequence>MSLYILKRHILMQKPQFQSMITQFRIHLKELAKQLSTNFYPTFGQIIVTISSSTSLISKTAPELDFVYLRSYFRILPLYLKLENSRKQLDIGKA</sequence>
<keyword evidence="2" id="KW-1185">Reference proteome</keyword>
<reference evidence="1" key="1">
    <citation type="submission" date="2021-03" db="EMBL/GenBank/DDBJ databases">
        <title>Comparative genomics and phylogenomic investigation of the class Geoglossomycetes provide insights into ecological specialization and systematics.</title>
        <authorList>
            <person name="Melie T."/>
            <person name="Pirro S."/>
            <person name="Miller A.N."/>
            <person name="Quandt A."/>
        </authorList>
    </citation>
    <scope>NUCLEOTIDE SEQUENCE</scope>
    <source>
        <strain evidence="1">CAQ_001_2017</strain>
    </source>
</reference>
<protein>
    <submittedName>
        <fullName evidence="1">Uncharacterized protein</fullName>
    </submittedName>
</protein>